<evidence type="ECO:0000313" key="3">
    <source>
        <dbReference type="Proteomes" id="UP000801492"/>
    </source>
</evidence>
<keyword evidence="3" id="KW-1185">Reference proteome</keyword>
<organism evidence="2 3">
    <name type="scientific">Ignelater luminosus</name>
    <name type="common">Cucubano</name>
    <name type="synonym">Pyrophorus luminosus</name>
    <dbReference type="NCBI Taxonomy" id="2038154"/>
    <lineage>
        <taxon>Eukaryota</taxon>
        <taxon>Metazoa</taxon>
        <taxon>Ecdysozoa</taxon>
        <taxon>Arthropoda</taxon>
        <taxon>Hexapoda</taxon>
        <taxon>Insecta</taxon>
        <taxon>Pterygota</taxon>
        <taxon>Neoptera</taxon>
        <taxon>Endopterygota</taxon>
        <taxon>Coleoptera</taxon>
        <taxon>Polyphaga</taxon>
        <taxon>Elateriformia</taxon>
        <taxon>Elateroidea</taxon>
        <taxon>Elateridae</taxon>
        <taxon>Agrypninae</taxon>
        <taxon>Pyrophorini</taxon>
        <taxon>Ignelater</taxon>
    </lineage>
</organism>
<gene>
    <name evidence="2" type="ORF">ILUMI_01583</name>
</gene>
<dbReference type="Pfam" id="PF02958">
    <property type="entry name" value="EcKL"/>
    <property type="match status" value="1"/>
</dbReference>
<dbReference type="Gene3D" id="3.90.1200.10">
    <property type="match status" value="1"/>
</dbReference>
<dbReference type="InterPro" id="IPR015897">
    <property type="entry name" value="CHK_kinase-like"/>
</dbReference>
<protein>
    <recommendedName>
        <fullName evidence="1">CHK kinase-like domain-containing protein</fullName>
    </recommendedName>
</protein>
<dbReference type="SUPFAM" id="SSF56112">
    <property type="entry name" value="Protein kinase-like (PK-like)"/>
    <property type="match status" value="1"/>
</dbReference>
<dbReference type="SMART" id="SM00587">
    <property type="entry name" value="CHK"/>
    <property type="match status" value="1"/>
</dbReference>
<dbReference type="EMBL" id="VTPC01000731">
    <property type="protein sequence ID" value="KAF2904585.1"/>
    <property type="molecule type" value="Genomic_DNA"/>
</dbReference>
<dbReference type="InterPro" id="IPR004119">
    <property type="entry name" value="EcKL"/>
</dbReference>
<reference evidence="2" key="1">
    <citation type="submission" date="2019-08" db="EMBL/GenBank/DDBJ databases">
        <title>The genome of the North American firefly Photinus pyralis.</title>
        <authorList>
            <consortium name="Photinus pyralis genome working group"/>
            <person name="Fallon T.R."/>
            <person name="Sander Lower S.E."/>
            <person name="Weng J.-K."/>
        </authorList>
    </citation>
    <scope>NUCLEOTIDE SEQUENCE</scope>
    <source>
        <strain evidence="2">TRF0915ILg1</strain>
        <tissue evidence="2">Whole body</tissue>
    </source>
</reference>
<comment type="caution">
    <text evidence="2">The sequence shown here is derived from an EMBL/GenBank/DDBJ whole genome shotgun (WGS) entry which is preliminary data.</text>
</comment>
<dbReference type="OrthoDB" id="8250698at2759"/>
<proteinExistence type="predicted"/>
<name>A0A8K0DQE3_IGNLU</name>
<dbReference type="PANTHER" id="PTHR11012">
    <property type="entry name" value="PROTEIN KINASE-LIKE DOMAIN-CONTAINING"/>
    <property type="match status" value="1"/>
</dbReference>
<dbReference type="PANTHER" id="PTHR11012:SF30">
    <property type="entry name" value="PROTEIN KINASE-LIKE DOMAIN-CONTAINING"/>
    <property type="match status" value="1"/>
</dbReference>
<evidence type="ECO:0000313" key="2">
    <source>
        <dbReference type="EMBL" id="KAF2904585.1"/>
    </source>
</evidence>
<sequence length="413" mass="47298">MSSTTEPVVDSDSELLLQDVAKAKGFCKYQIKSGSGSAKGDGFSATIISICITGEDETKKGKTLHLIVKQAPSSQALRDSVPIVTAFERETYMYSTVFPALHALEIEKHLQILHFAPQFYKANRSHYKEAIVLENLKENGYVMYKAISPMNEQHVGLLLTKYARFHALSLAMRDQKINEFKKLVEPLEDVLITFFLGDFLNTIVLRCTEVKEYLVSRVNKDVIQLYSKFINEIPSYLKQLLETVEECSVIQHGDCWSNNMMFKYYDKGDLTKPTDARLVDFQASRVGSPVMEFCHFFYSCSSKAVLDKLDYFMQFYHGKVSDFVSEMGSDPKKLFPHHILKEHWKKYARYGLIVAATAMYAALTEEEKAVDLAELAESEGNISNALNYKIKHVDEYNKRMENLILHFYEHNLL</sequence>
<dbReference type="InterPro" id="IPR011009">
    <property type="entry name" value="Kinase-like_dom_sf"/>
</dbReference>
<accession>A0A8K0DQE3</accession>
<dbReference type="Proteomes" id="UP000801492">
    <property type="component" value="Unassembled WGS sequence"/>
</dbReference>
<dbReference type="AlphaFoldDB" id="A0A8K0DQE3"/>
<feature type="domain" description="CHK kinase-like" evidence="1">
    <location>
        <begin position="131"/>
        <end position="326"/>
    </location>
</feature>
<evidence type="ECO:0000259" key="1">
    <source>
        <dbReference type="SMART" id="SM00587"/>
    </source>
</evidence>